<evidence type="ECO:0000313" key="3">
    <source>
        <dbReference type="Proteomes" id="UP000631181"/>
    </source>
</evidence>
<name>A0A8J8W0E6_9EURO</name>
<evidence type="ECO:0008006" key="4">
    <source>
        <dbReference type="Google" id="ProtNLM"/>
    </source>
</evidence>
<proteinExistence type="predicted"/>
<dbReference type="OrthoDB" id="5427350at2759"/>
<dbReference type="SUPFAM" id="SSF50998">
    <property type="entry name" value="Quinoprotein alcohol dehydrogenase-like"/>
    <property type="match status" value="1"/>
</dbReference>
<dbReference type="PANTHER" id="PTHR35340:SF5">
    <property type="entry name" value="ASST-DOMAIN-CONTAINING PROTEIN"/>
    <property type="match status" value="1"/>
</dbReference>
<dbReference type="PANTHER" id="PTHR35340">
    <property type="entry name" value="PQQ ENZYME REPEAT PROTEIN-RELATED"/>
    <property type="match status" value="1"/>
</dbReference>
<keyword evidence="1" id="KW-1133">Transmembrane helix</keyword>
<dbReference type="InterPro" id="IPR053143">
    <property type="entry name" value="Arylsulfate_ST"/>
</dbReference>
<sequence length="588" mass="65504">MNGWERCRRNHRAAGAVVTAFLLVFFLRPQLQRVRFRSDLSWYDLGIYGFGPSRSYVSFEEQSLLVEITPRNAKCDPRYTLLAPRGDSVAHPGPMILDARGELVWMRSDSATTEDFRIQRYKGQDYLTYWEGGKVDGHGCGSWYMLDSAYTVQYIISPVGVMSGDLHEFQITANSTALFAIYDPIPADLTSIGGPQLGWVYDGVFQEVDIETGELIFEWRASHHFPPSVSYQPLGDQGHERSSAFDFFHINSVDKDDQGRYLVSARHAHSLFYIDGVTGEVLWTLGGKNNDFEDLSNGAATGFSWQHDARWRGVNQITLFNNAANGDLREEKISHGVLIELNLTSRSAELLQTYHHPQELAAVSQGNVQVLDSGNVFIGWGHSAAYTEFSPDGDVLCNVHYGASAYFQFGRIVSYRITKGDWFGMPDTLPDVAVAGDCAFVSWNGATEVRSWQLESWDGSSPLQNMTYLAVGQVPRDGFETEIPLTANVTSYFRISALDANDNALGTSATMMRATGAGRRMLLHVNWSLVAFGTVTCLGLAVGLCFAIRRQVRRRGQGATRMYWAVAQEDQTGHTLDLIPQDRSVNEA</sequence>
<dbReference type="Pfam" id="PF14269">
    <property type="entry name" value="Arylsulfotran_2"/>
    <property type="match status" value="1"/>
</dbReference>
<reference evidence="2" key="1">
    <citation type="journal article" date="2020" name="Front. Microbiol.">
        <title>Gene regulatory networks of Penicillium echinulatum 2HH and Penicillium oxalicum 114-2 inferred by a computational biology approach.</title>
        <authorList>
            <person name="Lenz A.R."/>
            <person name="Galan-Vasquez E."/>
            <person name="Balbinot E."/>
            <person name="De Abreu F.P."/>
            <person name="De Oliveira N.S."/>
            <person name="Da Rosa L.O."/>
            <person name="De Avila E Silva S."/>
            <person name="Camassola M."/>
            <person name="Dillon A.J.P."/>
            <person name="Perez-Rueda E."/>
        </authorList>
    </citation>
    <scope>NUCLEOTIDE SEQUENCE</scope>
    <source>
        <strain evidence="2">S1M29</strain>
    </source>
</reference>
<dbReference type="InterPro" id="IPR039535">
    <property type="entry name" value="ASST-like"/>
</dbReference>
<dbReference type="InterPro" id="IPR011047">
    <property type="entry name" value="Quinoprotein_ADH-like_sf"/>
</dbReference>
<keyword evidence="1" id="KW-0812">Transmembrane</keyword>
<keyword evidence="3" id="KW-1185">Reference proteome</keyword>
<dbReference type="AlphaFoldDB" id="A0A8J8W0E6"/>
<dbReference type="Proteomes" id="UP000631181">
    <property type="component" value="Unassembled WGS sequence"/>
</dbReference>
<keyword evidence="1" id="KW-0472">Membrane</keyword>
<organism evidence="2 3">
    <name type="scientific">Penicillium ucsense</name>
    <dbReference type="NCBI Taxonomy" id="2839758"/>
    <lineage>
        <taxon>Eukaryota</taxon>
        <taxon>Fungi</taxon>
        <taxon>Dikarya</taxon>
        <taxon>Ascomycota</taxon>
        <taxon>Pezizomycotina</taxon>
        <taxon>Eurotiomycetes</taxon>
        <taxon>Eurotiomycetidae</taxon>
        <taxon>Eurotiales</taxon>
        <taxon>Aspergillaceae</taxon>
        <taxon>Penicillium</taxon>
    </lineage>
</organism>
<comment type="caution">
    <text evidence="2">The sequence shown here is derived from an EMBL/GenBank/DDBJ whole genome shotgun (WGS) entry which is preliminary data.</text>
</comment>
<protein>
    <recommendedName>
        <fullName evidence="4">Arylsulfotransferase</fullName>
    </recommendedName>
</protein>
<evidence type="ECO:0000313" key="2">
    <source>
        <dbReference type="EMBL" id="KAF7715043.1"/>
    </source>
</evidence>
<feature type="transmembrane region" description="Helical" evidence="1">
    <location>
        <begin position="12"/>
        <end position="31"/>
    </location>
</feature>
<feature type="transmembrane region" description="Helical" evidence="1">
    <location>
        <begin position="527"/>
        <end position="548"/>
    </location>
</feature>
<gene>
    <name evidence="2" type="ORF">PECM_007401</name>
</gene>
<accession>A0A8J8W0E6</accession>
<evidence type="ECO:0000256" key="1">
    <source>
        <dbReference type="SAM" id="Phobius"/>
    </source>
</evidence>
<dbReference type="EMBL" id="WIWV01000068">
    <property type="protein sequence ID" value="KAF7715043.1"/>
    <property type="molecule type" value="Genomic_DNA"/>
</dbReference>